<dbReference type="SUPFAM" id="SSF50729">
    <property type="entry name" value="PH domain-like"/>
    <property type="match status" value="1"/>
</dbReference>
<dbReference type="InterPro" id="IPR009769">
    <property type="entry name" value="EDR2_C"/>
</dbReference>
<protein>
    <submittedName>
        <fullName evidence="5">Aste57867_10147 protein</fullName>
    </submittedName>
</protein>
<dbReference type="OrthoDB" id="9970435at2759"/>
<proteinExistence type="predicted"/>
<evidence type="ECO:0000256" key="2">
    <source>
        <dbReference type="SAM" id="Phobius"/>
    </source>
</evidence>
<dbReference type="InterPro" id="IPR011993">
    <property type="entry name" value="PH-like_dom_sf"/>
</dbReference>
<reference evidence="5 6" key="1">
    <citation type="submission" date="2019-03" db="EMBL/GenBank/DDBJ databases">
        <authorList>
            <person name="Gaulin E."/>
            <person name="Dumas B."/>
        </authorList>
    </citation>
    <scope>NUCLEOTIDE SEQUENCE [LARGE SCALE GENOMIC DNA]</scope>
    <source>
        <strain evidence="5">CBS 568.67</strain>
    </source>
</reference>
<keyword evidence="2" id="KW-0472">Membrane</keyword>
<keyword evidence="2" id="KW-1133">Transmembrane helix</keyword>
<accession>A0A485KQ30</accession>
<dbReference type="Pfam" id="PF07059">
    <property type="entry name" value="EDR2_C"/>
    <property type="match status" value="1"/>
</dbReference>
<gene>
    <name evidence="5" type="primary">Aste57867_10147</name>
    <name evidence="4" type="ORF">As57867_010108</name>
    <name evidence="5" type="ORF">ASTE57867_10147</name>
</gene>
<feature type="compositionally biased region" description="Acidic residues" evidence="1">
    <location>
        <begin position="223"/>
        <end position="235"/>
    </location>
</feature>
<evidence type="ECO:0000259" key="3">
    <source>
        <dbReference type="PROSITE" id="PS50003"/>
    </source>
</evidence>
<feature type="region of interest" description="Disordered" evidence="1">
    <location>
        <begin position="217"/>
        <end position="290"/>
    </location>
</feature>
<name>A0A485KQ30_9STRA</name>
<dbReference type="EMBL" id="VJMH01005187">
    <property type="protein sequence ID" value="KAF0699273.1"/>
    <property type="molecule type" value="Genomic_DNA"/>
</dbReference>
<dbReference type="PANTHER" id="PTHR31558">
    <property type="entry name" value="CW14 PROTEIN"/>
    <property type="match status" value="1"/>
</dbReference>
<feature type="region of interest" description="Disordered" evidence="1">
    <location>
        <begin position="498"/>
        <end position="521"/>
    </location>
</feature>
<dbReference type="InterPro" id="IPR001849">
    <property type="entry name" value="PH_domain"/>
</dbReference>
<dbReference type="PANTHER" id="PTHR31558:SF3">
    <property type="entry name" value="CW14 PROTEIN"/>
    <property type="match status" value="1"/>
</dbReference>
<feature type="compositionally biased region" description="Pro residues" evidence="1">
    <location>
        <begin position="245"/>
        <end position="264"/>
    </location>
</feature>
<evidence type="ECO:0000313" key="4">
    <source>
        <dbReference type="EMBL" id="KAF0699273.1"/>
    </source>
</evidence>
<dbReference type="Proteomes" id="UP000332933">
    <property type="component" value="Unassembled WGS sequence"/>
</dbReference>
<sequence>MARIQGMLDTDTLCAGEMSEVGSRGRAVASKSGLASSKLLRALYGEATVDDLKRHVGDGVPREHLIAVLALHYLGNTEDKIGYIFAMYGATYASERKDDAAISSADLEVLLEYMALYNPVPEELVAVFDDCKLGKDSPLTNSAFLHWLRKHPALLQYVAAQLPSVVQAETKTLSVKIPDPLEPYVFRPVGDVDDVISDPLNMSPSMRQNARHHQSFDIVGGDSSEDSDDSESEQDCEFKKETTLPPSPPRSAPPSPPKPTPYGTPPLHDDPHSHPKKHKNNPIGKFGRAVGGGIRTILHPQKKGRAAHATTATLCADGENHHYIGGYLNKVSDGKWAKRNWHLRWFVLDLERGVLSYYKSNPSSIVHSPHGSVAFYDDFDLHFPDSEAKSTPPTRSKPHPWYRGSMDLNQPNVSLLFDKQYGHHAPNKFIFQVSNSNIGEMDSKKGLFQYKLCANSEEEFMQWTNAIAQVINRKHAAVKPEAHVKETLQQQLHRQKSMPLLSPDEQNTTNPPTSTASSEAGPPIVPLAASSLASSHKPQLVWQLRLSIDGQQNCLLVLAAFHVWCYVTLAYFGFLVQVPLMGLATLYFFRHVPRKSTRKATKSMSAEKGEDNGNTLLPCLATGTCCLHATADTAVEDQIEEDEDDEAASLPPPPTPRSFRFDMLSSCAQSTNDDSAQNAWSFTSATTFNVRSKDYKKSKKKEASQAALFDFVGVDVFRTDGKIDCIADHVNIPDSLDRLFVLHAQLPLYAPSIFNNNYDGPGASLVMYWSIPKAVQNQLHDPETPVHHLLKRFFESANEPAILERFKVIAQVVNEKDCGLKGYGKTLLQKNNATPVLTRPQHRIYHRDKYTEVDVDVHIFSLIARSGINALIDKTSNMIIDVCFVLQGDNDAELPEHILGVSRLVRMDLAKAKHLDQLITQ</sequence>
<dbReference type="PROSITE" id="PS50003">
    <property type="entry name" value="PH_DOMAIN"/>
    <property type="match status" value="1"/>
</dbReference>
<dbReference type="CDD" id="cd00821">
    <property type="entry name" value="PH"/>
    <property type="match status" value="1"/>
</dbReference>
<evidence type="ECO:0000313" key="6">
    <source>
        <dbReference type="Proteomes" id="UP000332933"/>
    </source>
</evidence>
<feature type="transmembrane region" description="Helical" evidence="2">
    <location>
        <begin position="561"/>
        <end position="589"/>
    </location>
</feature>
<dbReference type="AlphaFoldDB" id="A0A485KQ30"/>
<organism evidence="5 6">
    <name type="scientific">Aphanomyces stellatus</name>
    <dbReference type="NCBI Taxonomy" id="120398"/>
    <lineage>
        <taxon>Eukaryota</taxon>
        <taxon>Sar</taxon>
        <taxon>Stramenopiles</taxon>
        <taxon>Oomycota</taxon>
        <taxon>Saprolegniomycetes</taxon>
        <taxon>Saprolegniales</taxon>
        <taxon>Verrucalvaceae</taxon>
        <taxon>Aphanomyces</taxon>
    </lineage>
</organism>
<evidence type="ECO:0000313" key="5">
    <source>
        <dbReference type="EMBL" id="VFT87023.1"/>
    </source>
</evidence>
<feature type="domain" description="PH" evidence="3">
    <location>
        <begin position="321"/>
        <end position="472"/>
    </location>
</feature>
<dbReference type="Pfam" id="PF00169">
    <property type="entry name" value="PH"/>
    <property type="match status" value="1"/>
</dbReference>
<dbReference type="SMART" id="SM00233">
    <property type="entry name" value="PH"/>
    <property type="match status" value="1"/>
</dbReference>
<keyword evidence="2" id="KW-0812">Transmembrane</keyword>
<evidence type="ECO:0000256" key="1">
    <source>
        <dbReference type="SAM" id="MobiDB-lite"/>
    </source>
</evidence>
<dbReference type="EMBL" id="CAADRA010005208">
    <property type="protein sequence ID" value="VFT87023.1"/>
    <property type="molecule type" value="Genomic_DNA"/>
</dbReference>
<feature type="compositionally biased region" description="Low complexity" evidence="1">
    <location>
        <begin position="507"/>
        <end position="518"/>
    </location>
</feature>
<keyword evidence="6" id="KW-1185">Reference proteome</keyword>
<dbReference type="Gene3D" id="2.30.29.30">
    <property type="entry name" value="Pleckstrin-homology domain (PH domain)/Phosphotyrosine-binding domain (PTB)"/>
    <property type="match status" value="1"/>
</dbReference>
<reference evidence="4" key="2">
    <citation type="submission" date="2019-06" db="EMBL/GenBank/DDBJ databases">
        <title>Genomics analysis of Aphanomyces spp. identifies a new class of oomycete effector associated with host adaptation.</title>
        <authorList>
            <person name="Gaulin E."/>
        </authorList>
    </citation>
    <scope>NUCLEOTIDE SEQUENCE</scope>
    <source>
        <strain evidence="4">CBS 578.67</strain>
    </source>
</reference>